<dbReference type="RefSeq" id="WP_216964511.1">
    <property type="nucleotide sequence ID" value="NZ_JAHOPB010000002.1"/>
</dbReference>
<keyword evidence="5" id="KW-0862">Zinc</keyword>
<protein>
    <submittedName>
        <fullName evidence="7">Histone deacetylase family protein</fullName>
    </submittedName>
</protein>
<keyword evidence="3" id="KW-0479">Metal-binding</keyword>
<gene>
    <name evidence="7" type="ORF">KQ910_19840</name>
</gene>
<evidence type="ECO:0000256" key="1">
    <source>
        <dbReference type="ARBA" id="ARBA00001947"/>
    </source>
</evidence>
<proteinExistence type="inferred from homology"/>
<dbReference type="Pfam" id="PF00850">
    <property type="entry name" value="Hist_deacetyl"/>
    <property type="match status" value="1"/>
</dbReference>
<dbReference type="PANTHER" id="PTHR10625:SF17">
    <property type="entry name" value="HISTONE DEACETYLASE 8"/>
    <property type="match status" value="1"/>
</dbReference>
<dbReference type="EMBL" id="JAHOPB010000002">
    <property type="protein sequence ID" value="MBU8876034.1"/>
    <property type="molecule type" value="Genomic_DNA"/>
</dbReference>
<accession>A0ABS6IPY6</accession>
<evidence type="ECO:0000256" key="2">
    <source>
        <dbReference type="ARBA" id="ARBA00005947"/>
    </source>
</evidence>
<evidence type="ECO:0000313" key="8">
    <source>
        <dbReference type="Proteomes" id="UP000727907"/>
    </source>
</evidence>
<dbReference type="CDD" id="cd10001">
    <property type="entry name" value="HDAC_classII_APAH"/>
    <property type="match status" value="1"/>
</dbReference>
<evidence type="ECO:0000256" key="4">
    <source>
        <dbReference type="ARBA" id="ARBA00022801"/>
    </source>
</evidence>
<dbReference type="PANTHER" id="PTHR10625">
    <property type="entry name" value="HISTONE DEACETYLASE HDAC1-RELATED"/>
    <property type="match status" value="1"/>
</dbReference>
<name>A0ABS6IPY6_9HYPH</name>
<evidence type="ECO:0000256" key="5">
    <source>
        <dbReference type="ARBA" id="ARBA00022833"/>
    </source>
</evidence>
<comment type="cofactor">
    <cofactor evidence="1">
        <name>Zn(2+)</name>
        <dbReference type="ChEBI" id="CHEBI:29105"/>
    </cofactor>
</comment>
<keyword evidence="8" id="KW-1185">Reference proteome</keyword>
<dbReference type="Proteomes" id="UP000727907">
    <property type="component" value="Unassembled WGS sequence"/>
</dbReference>
<comment type="caution">
    <text evidence="7">The sequence shown here is derived from an EMBL/GenBank/DDBJ whole genome shotgun (WGS) entry which is preliminary data.</text>
</comment>
<feature type="domain" description="Histone deacetylase" evidence="6">
    <location>
        <begin position="28"/>
        <end position="334"/>
    </location>
</feature>
<sequence>MKIVYSEKHAQHDPQHFVVRGTKQRSAEQPERATRLLTAAMEAGHTILPPGSYGPAPAATVHTPDYLDFLQIAAREWAKLPGAGPEVVPNVHPARAHASYPKALAGRAGWHQVDTGCPIGPHTWEAALAGTEVAATVADMVLAGEKHAYALCRPPGHHAYADMAGGFCFLNNTAVAAQRLRSRHERVAILDVDVHHGNGTQGIFYERDDVLTVSIHADPDYYYPFFWGHAHERGTGKGEGFNLNLPLPLGSPDAPWLEAGDKALTRIKEFQPTALVVALGLDASESDPLQGLKVTGAGFHAMAEKIARMGLPTVLVQEGGYLGDDLGRNLVQFLAGFEKGREL</sequence>
<evidence type="ECO:0000259" key="6">
    <source>
        <dbReference type="Pfam" id="PF00850"/>
    </source>
</evidence>
<evidence type="ECO:0000256" key="3">
    <source>
        <dbReference type="ARBA" id="ARBA00022723"/>
    </source>
</evidence>
<reference evidence="7 8" key="1">
    <citation type="submission" date="2021-06" db="EMBL/GenBank/DDBJ databases">
        <authorList>
            <person name="Lee D.H."/>
        </authorList>
    </citation>
    <scope>NUCLEOTIDE SEQUENCE [LARGE SCALE GENOMIC DNA]</scope>
    <source>
        <strain evidence="7 8">MMS21-HV4-11</strain>
    </source>
</reference>
<comment type="similarity">
    <text evidence="2">Belongs to the histone deacetylase family.</text>
</comment>
<organism evidence="7 8">
    <name type="scientific">Reyranella humidisoli</name>
    <dbReference type="NCBI Taxonomy" id="2849149"/>
    <lineage>
        <taxon>Bacteria</taxon>
        <taxon>Pseudomonadati</taxon>
        <taxon>Pseudomonadota</taxon>
        <taxon>Alphaproteobacteria</taxon>
        <taxon>Hyphomicrobiales</taxon>
        <taxon>Reyranellaceae</taxon>
        <taxon>Reyranella</taxon>
    </lineage>
</organism>
<evidence type="ECO:0000313" key="7">
    <source>
        <dbReference type="EMBL" id="MBU8876034.1"/>
    </source>
</evidence>
<dbReference type="InterPro" id="IPR023801">
    <property type="entry name" value="His_deacetylse_dom"/>
</dbReference>
<keyword evidence="4" id="KW-0378">Hydrolase</keyword>